<feature type="signal peptide" evidence="5">
    <location>
        <begin position="1"/>
        <end position="25"/>
    </location>
</feature>
<reference evidence="6" key="1">
    <citation type="journal article" date="2018" name="Front. Endocrinol.">
        <title>Insights Into Sexual Maturation and Reproduction in the Norway Lobster (Nephrops norvegicus) via in silico Prediction and Characterization of Neuropeptides and G Protein-coupled Receptors.</title>
        <authorList>
            <person name="Nguyen T.V."/>
            <person name="Rotllant G.E."/>
            <person name="Cummins S.F."/>
            <person name="Elizur A."/>
            <person name="Ventura T."/>
        </authorList>
    </citation>
    <scope>NUCLEOTIDE SEQUENCE</scope>
</reference>
<dbReference type="Pfam" id="PF00159">
    <property type="entry name" value="Hormone_3"/>
    <property type="match status" value="1"/>
</dbReference>
<evidence type="ECO:0000256" key="3">
    <source>
        <dbReference type="ARBA" id="ARBA00022525"/>
    </source>
</evidence>
<protein>
    <submittedName>
        <fullName evidence="6">Neuropeptide F2</fullName>
    </submittedName>
</protein>
<evidence type="ECO:0000256" key="4">
    <source>
        <dbReference type="RuleBase" id="RU000656"/>
    </source>
</evidence>
<proteinExistence type="evidence at transcript level"/>
<sequence>MRGAMMVGAVATVMVAALVAGMASAARPDNSAADTLQAIHEAAMAGILGSAEVQYPNRPSMFKSPVELRQYLDALNAYYAIAGRPRFGKRGNHGAQRTEELYDY</sequence>
<comment type="subcellular location">
    <subcellularLocation>
        <location evidence="1">Secreted</location>
    </subcellularLocation>
</comment>
<comment type="similarity">
    <text evidence="2 4">Belongs to the NPY family.</text>
</comment>
<dbReference type="InterPro" id="IPR001955">
    <property type="entry name" value="Pancreatic_hormone-like"/>
</dbReference>
<dbReference type="PROSITE" id="PS50276">
    <property type="entry name" value="PANCREATIC_HORMONE_2"/>
    <property type="match status" value="1"/>
</dbReference>
<evidence type="ECO:0000313" key="6">
    <source>
        <dbReference type="EMBL" id="QBX89063.1"/>
    </source>
</evidence>
<keyword evidence="6" id="KW-0527">Neuropeptide</keyword>
<evidence type="ECO:0000256" key="2">
    <source>
        <dbReference type="ARBA" id="ARBA00010022"/>
    </source>
</evidence>
<dbReference type="EMBL" id="MH727955">
    <property type="protein sequence ID" value="QBX89063.1"/>
    <property type="molecule type" value="mRNA"/>
</dbReference>
<dbReference type="SMART" id="SM00309">
    <property type="entry name" value="PAH"/>
    <property type="match status" value="1"/>
</dbReference>
<dbReference type="GO" id="GO:0005576">
    <property type="term" value="C:extracellular region"/>
    <property type="evidence" value="ECO:0007669"/>
    <property type="project" value="UniProtKB-SubCell"/>
</dbReference>
<evidence type="ECO:0000256" key="5">
    <source>
        <dbReference type="SAM" id="SignalP"/>
    </source>
</evidence>
<accession>A0A4D6BMW8</accession>
<organism evidence="6">
    <name type="scientific">Nephrops norvegicus</name>
    <name type="common">Norway lobster</name>
    <dbReference type="NCBI Taxonomy" id="6829"/>
    <lineage>
        <taxon>Eukaryota</taxon>
        <taxon>Metazoa</taxon>
        <taxon>Ecdysozoa</taxon>
        <taxon>Arthropoda</taxon>
        <taxon>Crustacea</taxon>
        <taxon>Multicrustacea</taxon>
        <taxon>Malacostraca</taxon>
        <taxon>Eumalacostraca</taxon>
        <taxon>Eucarida</taxon>
        <taxon>Decapoda</taxon>
        <taxon>Pleocyemata</taxon>
        <taxon>Astacidea</taxon>
        <taxon>Nephropoidea</taxon>
        <taxon>Nephropidae</taxon>
        <taxon>Nephrops</taxon>
    </lineage>
</organism>
<feature type="chain" id="PRO_5020025312" evidence="5">
    <location>
        <begin position="26"/>
        <end position="104"/>
    </location>
</feature>
<keyword evidence="3" id="KW-0964">Secreted</keyword>
<dbReference type="GO" id="GO:0007218">
    <property type="term" value="P:neuropeptide signaling pathway"/>
    <property type="evidence" value="ECO:0007669"/>
    <property type="project" value="UniProtKB-KW"/>
</dbReference>
<dbReference type="CDD" id="cd00126">
    <property type="entry name" value="PAH"/>
    <property type="match status" value="1"/>
</dbReference>
<keyword evidence="5" id="KW-0732">Signal</keyword>
<evidence type="ECO:0000256" key="1">
    <source>
        <dbReference type="ARBA" id="ARBA00004613"/>
    </source>
</evidence>
<dbReference type="GO" id="GO:0005179">
    <property type="term" value="F:hormone activity"/>
    <property type="evidence" value="ECO:0007669"/>
    <property type="project" value="InterPro"/>
</dbReference>
<dbReference type="AlphaFoldDB" id="A0A4D6BMW8"/>
<name>A0A4D6BMW8_NEPNO</name>